<evidence type="ECO:0000259" key="3">
    <source>
        <dbReference type="Pfam" id="PF05569"/>
    </source>
</evidence>
<evidence type="ECO:0000313" key="5">
    <source>
        <dbReference type="Proteomes" id="UP000291142"/>
    </source>
</evidence>
<dbReference type="SUPFAM" id="SSF56935">
    <property type="entry name" value="Porins"/>
    <property type="match status" value="1"/>
</dbReference>
<keyword evidence="1 2" id="KW-0812">Transmembrane</keyword>
<proteinExistence type="inferred from homology"/>
<dbReference type="PANTHER" id="PTHR34978:SF3">
    <property type="entry name" value="SLR0241 PROTEIN"/>
    <property type="match status" value="1"/>
</dbReference>
<dbReference type="RefSeq" id="WP_130965213.1">
    <property type="nucleotide sequence ID" value="NZ_SIRT01000014.1"/>
</dbReference>
<dbReference type="PROSITE" id="PS52016">
    <property type="entry name" value="TONB_DEPENDENT_REC_3"/>
    <property type="match status" value="1"/>
</dbReference>
<feature type="transmembrane region" description="Helical" evidence="2">
    <location>
        <begin position="6"/>
        <end position="22"/>
    </location>
</feature>
<dbReference type="EMBL" id="SIRT01000014">
    <property type="protein sequence ID" value="TBN00403.1"/>
    <property type="molecule type" value="Genomic_DNA"/>
</dbReference>
<feature type="transmembrane region" description="Helical" evidence="2">
    <location>
        <begin position="34"/>
        <end position="54"/>
    </location>
</feature>
<dbReference type="PANTHER" id="PTHR34978">
    <property type="entry name" value="POSSIBLE SENSOR-TRANSDUCER PROTEIN BLAR"/>
    <property type="match status" value="1"/>
</dbReference>
<keyword evidence="1" id="KW-0813">Transport</keyword>
<comment type="similarity">
    <text evidence="1">Belongs to the TonB-dependent receptor family.</text>
</comment>
<evidence type="ECO:0000313" key="4">
    <source>
        <dbReference type="EMBL" id="TBN00403.1"/>
    </source>
</evidence>
<dbReference type="InterPro" id="IPR052173">
    <property type="entry name" value="Beta-lactam_resp_regulator"/>
</dbReference>
<dbReference type="InterPro" id="IPR039426">
    <property type="entry name" value="TonB-dep_rcpt-like"/>
</dbReference>
<feature type="transmembrane region" description="Helical" evidence="2">
    <location>
        <begin position="170"/>
        <end position="190"/>
    </location>
</feature>
<dbReference type="Proteomes" id="UP000291142">
    <property type="component" value="Unassembled WGS sequence"/>
</dbReference>
<name>A0A4V2J9U8_9FLAO</name>
<feature type="domain" description="Peptidase M56" evidence="3">
    <location>
        <begin position="106"/>
        <end position="247"/>
    </location>
</feature>
<keyword evidence="1" id="KW-0998">Cell outer membrane</keyword>
<feature type="transmembrane region" description="Helical" evidence="2">
    <location>
        <begin position="85"/>
        <end position="111"/>
    </location>
</feature>
<evidence type="ECO:0000256" key="1">
    <source>
        <dbReference type="PROSITE-ProRule" id="PRU01360"/>
    </source>
</evidence>
<keyword evidence="2" id="KW-1133">Transmembrane helix</keyword>
<keyword evidence="5" id="KW-1185">Reference proteome</keyword>
<gene>
    <name evidence="4" type="ORF">EYD45_14135</name>
</gene>
<dbReference type="CDD" id="cd07341">
    <property type="entry name" value="M56_BlaR1_MecR1_like"/>
    <property type="match status" value="1"/>
</dbReference>
<evidence type="ECO:0000256" key="2">
    <source>
        <dbReference type="SAM" id="Phobius"/>
    </source>
</evidence>
<dbReference type="InterPro" id="IPR037066">
    <property type="entry name" value="Plug_dom_sf"/>
</dbReference>
<dbReference type="AlphaFoldDB" id="A0A4V2J9U8"/>
<dbReference type="Gene3D" id="2.170.130.10">
    <property type="entry name" value="TonB-dependent receptor, plug domain"/>
    <property type="match status" value="1"/>
</dbReference>
<protein>
    <submittedName>
        <fullName evidence="4">M56 family peptidase</fullName>
    </submittedName>
</protein>
<keyword evidence="1" id="KW-1134">Transmembrane beta strand</keyword>
<dbReference type="InterPro" id="IPR008756">
    <property type="entry name" value="Peptidase_M56"/>
</dbReference>
<dbReference type="OrthoDB" id="1522859at2"/>
<accession>A0A4V2J9U8</accession>
<sequence length="572" mass="65552">MEYILKASGVVAIFYVFYLVLLRKDTFFKWNRLFLLVGLVSAFLLSLVVIPIYIEYTPIDISSFTFETAQSQQAVVSYDVLDYLALAYFLGVTYFFLRFVLQLFSLIRVIWNNKRKPMERFVYVETQQDISPFSFFKWIVYNPNQFNPKELQQILAHEKVHVEQHHSIDVLLMQVFCIVLWFNPFVWLYSKSLTQNLEFLADSAAVDNSECKKSYQYTLLKTSLPTHQLALSNNFYNSLIKKRIVMLHKSKSNKLNQLKFLLITPLLVLFLMSFSTKEIYIKKDIVPVYELQSKVASPVETIIEQKDTGATMAKTNENIIAEKRKIKGKRDPIKTNSTVNRLNKKTISTVAATSISTSNITKPGEEVIIITKNTSDEELENIATNQKKLGLDLKFSGVKRNKDGEITAIKIEASTKRSNANYNIKDDDAINPIMISYSDGNISIGNAKSKHNTFVFESEDNNNKTVSVIVEADEDIDEDVEEDIIVIKEKSNGKEDKRIINIEKKSKMIVRTKDGTQPLFIVDGKELKRSKFKNLEPDDIEKIYVLKGDSATEKYGDKGKNGVVEVITKKKK</sequence>
<keyword evidence="1 2" id="KW-0472">Membrane</keyword>
<organism evidence="4 5">
    <name type="scientific">Hyunsoonleella flava</name>
    <dbReference type="NCBI Taxonomy" id="2527939"/>
    <lineage>
        <taxon>Bacteria</taxon>
        <taxon>Pseudomonadati</taxon>
        <taxon>Bacteroidota</taxon>
        <taxon>Flavobacteriia</taxon>
        <taxon>Flavobacteriales</taxon>
        <taxon>Flavobacteriaceae</taxon>
    </lineage>
</organism>
<reference evidence="4 5" key="1">
    <citation type="submission" date="2019-02" db="EMBL/GenBank/DDBJ databases">
        <title>Hyunsoonleella sp., isolated from marine sediment.</title>
        <authorList>
            <person name="Liu B.-T."/>
        </authorList>
    </citation>
    <scope>NUCLEOTIDE SEQUENCE [LARGE SCALE GENOMIC DNA]</scope>
    <source>
        <strain evidence="4 5">T58</strain>
    </source>
</reference>
<dbReference type="GO" id="GO:0009279">
    <property type="term" value="C:cell outer membrane"/>
    <property type="evidence" value="ECO:0007669"/>
    <property type="project" value="UniProtKB-SubCell"/>
</dbReference>
<comment type="subcellular location">
    <subcellularLocation>
        <location evidence="1">Cell outer membrane</location>
        <topology evidence="1">Multi-pass membrane protein</topology>
    </subcellularLocation>
</comment>
<comment type="caution">
    <text evidence="4">The sequence shown here is derived from an EMBL/GenBank/DDBJ whole genome shotgun (WGS) entry which is preliminary data.</text>
</comment>
<dbReference type="Pfam" id="PF05569">
    <property type="entry name" value="Peptidase_M56"/>
    <property type="match status" value="1"/>
</dbReference>